<evidence type="ECO:0000256" key="3">
    <source>
        <dbReference type="ARBA" id="ARBA00022896"/>
    </source>
</evidence>
<dbReference type="PANTHER" id="PTHR12907">
    <property type="entry name" value="EGL NINE HOMOLOG-RELATED"/>
    <property type="match status" value="1"/>
</dbReference>
<evidence type="ECO:0000256" key="5">
    <source>
        <dbReference type="ARBA" id="ARBA00023002"/>
    </source>
</evidence>
<keyword evidence="3" id="KW-0847">Vitamin C</keyword>
<evidence type="ECO:0000313" key="9">
    <source>
        <dbReference type="Proteomes" id="UP001308005"/>
    </source>
</evidence>
<dbReference type="Gene3D" id="2.60.120.620">
    <property type="entry name" value="q2cbj1_9rhob like domain"/>
    <property type="match status" value="1"/>
</dbReference>
<protein>
    <submittedName>
        <fullName evidence="8">2OG-Fe(II) oxygenase</fullName>
    </submittedName>
</protein>
<gene>
    <name evidence="8" type="ORF">VSS37_02430</name>
</gene>
<evidence type="ECO:0000259" key="7">
    <source>
        <dbReference type="PROSITE" id="PS51471"/>
    </source>
</evidence>
<comment type="cofactor">
    <cofactor evidence="1">
        <name>L-ascorbate</name>
        <dbReference type="ChEBI" id="CHEBI:38290"/>
    </cofactor>
</comment>
<sequence>MATGVEALGHVDAGQVADALAEQGWIVLPGFLPLDKVRELRAQAQVQWEAGKFHAAGVGRGRELNINEAVRGDQVQWLEPATIGALADYQAFVEGLRQNLNRLLYLGLFEFEAHFAVYPPGAFYTRHLDNFRGTSARLVTAVLYLNENWRDSEGGQLRLYTNGGDEGEYLDIFPHAGTLALFRSPTFWHEVKPALRERFSVTGWLRTRGSAF</sequence>
<reference evidence="8 9" key="2">
    <citation type="submission" date="2024-01" db="EMBL/GenBank/DDBJ databases">
        <authorList>
            <person name="Xie X."/>
        </authorList>
    </citation>
    <scope>NUCLEOTIDE SEQUENCE [LARGE SCALE GENOMIC DNA]</scope>
    <source>
        <strain evidence="8">SCUT-1</strain>
    </source>
</reference>
<dbReference type="PROSITE" id="PS51471">
    <property type="entry name" value="FE2OG_OXY"/>
    <property type="match status" value="1"/>
</dbReference>
<dbReference type="Pfam" id="PF13640">
    <property type="entry name" value="2OG-FeII_Oxy_3"/>
    <property type="match status" value="1"/>
</dbReference>
<evidence type="ECO:0000256" key="1">
    <source>
        <dbReference type="ARBA" id="ARBA00001961"/>
    </source>
</evidence>
<dbReference type="Proteomes" id="UP001308005">
    <property type="component" value="Unassembled WGS sequence"/>
</dbReference>
<evidence type="ECO:0000256" key="4">
    <source>
        <dbReference type="ARBA" id="ARBA00022964"/>
    </source>
</evidence>
<reference evidence="9" key="1">
    <citation type="submission" date="2023-07" db="EMBL/GenBank/DDBJ databases">
        <title>The carbon used by Thiothrix.</title>
        <authorList>
            <person name="Chen L."/>
        </authorList>
    </citation>
    <scope>NUCLEOTIDE SEQUENCE [LARGE SCALE GENOMIC DNA]</scope>
</reference>
<keyword evidence="9" id="KW-1185">Reference proteome</keyword>
<keyword evidence="5" id="KW-0560">Oxidoreductase</keyword>
<dbReference type="RefSeq" id="WP_324693029.1">
    <property type="nucleotide sequence ID" value="NZ_JAYMYJ010000021.1"/>
</dbReference>
<proteinExistence type="predicted"/>
<feature type="domain" description="Fe2OG dioxygenase" evidence="7">
    <location>
        <begin position="104"/>
        <end position="207"/>
    </location>
</feature>
<name>A0ABU6CSM9_9GAMM</name>
<accession>A0ABU6CSM9</accession>
<comment type="caution">
    <text evidence="8">The sequence shown here is derived from an EMBL/GenBank/DDBJ whole genome shotgun (WGS) entry which is preliminary data.</text>
</comment>
<evidence type="ECO:0000256" key="2">
    <source>
        <dbReference type="ARBA" id="ARBA00022723"/>
    </source>
</evidence>
<keyword evidence="2" id="KW-0479">Metal-binding</keyword>
<keyword evidence="4" id="KW-0223">Dioxygenase</keyword>
<dbReference type="InterPro" id="IPR006620">
    <property type="entry name" value="Pro_4_hyd_alph"/>
</dbReference>
<keyword evidence="6" id="KW-0408">Iron</keyword>
<evidence type="ECO:0000256" key="6">
    <source>
        <dbReference type="ARBA" id="ARBA00023004"/>
    </source>
</evidence>
<dbReference type="EMBL" id="JAYMYJ010000021">
    <property type="protein sequence ID" value="MEB4589824.1"/>
    <property type="molecule type" value="Genomic_DNA"/>
</dbReference>
<evidence type="ECO:0000313" key="8">
    <source>
        <dbReference type="EMBL" id="MEB4589824.1"/>
    </source>
</evidence>
<organism evidence="8 9">
    <name type="scientific">Candidatus Thiothrix phosphatis</name>
    <dbReference type="NCBI Taxonomy" id="3112415"/>
    <lineage>
        <taxon>Bacteria</taxon>
        <taxon>Pseudomonadati</taxon>
        <taxon>Pseudomonadota</taxon>
        <taxon>Gammaproteobacteria</taxon>
        <taxon>Thiotrichales</taxon>
        <taxon>Thiotrichaceae</taxon>
        <taxon>Thiothrix</taxon>
    </lineage>
</organism>
<dbReference type="PANTHER" id="PTHR12907:SF26">
    <property type="entry name" value="HIF PROLYL HYDROXYLASE, ISOFORM C"/>
    <property type="match status" value="1"/>
</dbReference>
<dbReference type="InterPro" id="IPR044862">
    <property type="entry name" value="Pro_4_hyd_alph_FE2OG_OXY"/>
</dbReference>
<dbReference type="SMART" id="SM00702">
    <property type="entry name" value="P4Hc"/>
    <property type="match status" value="1"/>
</dbReference>
<dbReference type="InterPro" id="IPR051559">
    <property type="entry name" value="HIF_prolyl_hydroxylases"/>
</dbReference>
<dbReference type="InterPro" id="IPR005123">
    <property type="entry name" value="Oxoglu/Fe-dep_dioxygenase_dom"/>
</dbReference>